<evidence type="ECO:0000256" key="5">
    <source>
        <dbReference type="ARBA" id="ARBA00022741"/>
    </source>
</evidence>
<dbReference type="FunFam" id="3.40.1160.10:FF:000018">
    <property type="entry name" value="Glutamate 5-kinase"/>
    <property type="match status" value="1"/>
</dbReference>
<dbReference type="PANTHER" id="PTHR43654:SF1">
    <property type="entry name" value="ISOPENTENYL PHOSPHATE KINASE"/>
    <property type="match status" value="1"/>
</dbReference>
<dbReference type="RefSeq" id="WP_013349160.1">
    <property type="nucleotide sequence ID" value="NZ_JABUYH010000001.1"/>
</dbReference>
<keyword evidence="4 8" id="KW-0808">Transferase</keyword>
<proteinExistence type="inferred from homology"/>
<dbReference type="PRINTS" id="PR00474">
    <property type="entry name" value="GLU5KINASE"/>
</dbReference>
<dbReference type="SUPFAM" id="SSF53633">
    <property type="entry name" value="Carbamate kinase-like"/>
    <property type="match status" value="1"/>
</dbReference>
<comment type="function">
    <text evidence="8">Catalyzes the transfer of a phosphate group to glutamate to form L-glutamate 5-phosphate.</text>
</comment>
<dbReference type="InterPro" id="IPR011529">
    <property type="entry name" value="Glu_5kinase"/>
</dbReference>
<evidence type="ECO:0000256" key="2">
    <source>
        <dbReference type="ARBA" id="ARBA00022605"/>
    </source>
</evidence>
<evidence type="ECO:0000256" key="3">
    <source>
        <dbReference type="ARBA" id="ARBA00022650"/>
    </source>
</evidence>
<evidence type="ECO:0000259" key="9">
    <source>
        <dbReference type="SMART" id="SM00359"/>
    </source>
</evidence>
<dbReference type="GO" id="GO:0055129">
    <property type="term" value="P:L-proline biosynthetic process"/>
    <property type="evidence" value="ECO:0007669"/>
    <property type="project" value="UniProtKB-UniRule"/>
</dbReference>
<dbReference type="InterPro" id="IPR041739">
    <property type="entry name" value="G5K_ProB"/>
</dbReference>
<dbReference type="GO" id="GO:0005524">
    <property type="term" value="F:ATP binding"/>
    <property type="evidence" value="ECO:0007669"/>
    <property type="project" value="UniProtKB-KW"/>
</dbReference>
<dbReference type="InterPro" id="IPR002478">
    <property type="entry name" value="PUA"/>
</dbReference>
<dbReference type="Pfam" id="PF01472">
    <property type="entry name" value="PUA"/>
    <property type="match status" value="1"/>
</dbReference>
<evidence type="ECO:0000313" key="11">
    <source>
        <dbReference type="Proteomes" id="UP000235739"/>
    </source>
</evidence>
<dbReference type="InterPro" id="IPR001048">
    <property type="entry name" value="Asp/Glu/Uridylate_kinase"/>
</dbReference>
<keyword evidence="6 8" id="KW-0418">Kinase</keyword>
<dbReference type="InterPro" id="IPR001057">
    <property type="entry name" value="Glu/AcGlu_kinase"/>
</dbReference>
<feature type="binding site" evidence="8">
    <location>
        <begin position="227"/>
        <end position="233"/>
    </location>
    <ligand>
        <name>ATP</name>
        <dbReference type="ChEBI" id="CHEBI:30616"/>
    </ligand>
</feature>
<dbReference type="InterPro" id="IPR015947">
    <property type="entry name" value="PUA-like_sf"/>
</dbReference>
<protein>
    <recommendedName>
        <fullName evidence="8">Glutamate 5-kinase</fullName>
        <ecNumber evidence="8">2.7.2.11</ecNumber>
    </recommendedName>
    <alternativeName>
        <fullName evidence="8">Gamma-glutamyl kinase</fullName>
        <shortName evidence="8">GK</shortName>
    </alternativeName>
</protein>
<gene>
    <name evidence="8" type="primary">proB</name>
    <name evidence="10" type="ORF">CIK84_04155</name>
</gene>
<feature type="binding site" evidence="8">
    <location>
        <position position="67"/>
    </location>
    <ligand>
        <name>substrate</name>
    </ligand>
</feature>
<comment type="catalytic activity">
    <reaction evidence="8">
        <text>L-glutamate + ATP = L-glutamyl 5-phosphate + ADP</text>
        <dbReference type="Rhea" id="RHEA:14877"/>
        <dbReference type="ChEBI" id="CHEBI:29985"/>
        <dbReference type="ChEBI" id="CHEBI:30616"/>
        <dbReference type="ChEBI" id="CHEBI:58274"/>
        <dbReference type="ChEBI" id="CHEBI:456216"/>
        <dbReference type="EC" id="2.7.2.11"/>
    </reaction>
</comment>
<dbReference type="CDD" id="cd04242">
    <property type="entry name" value="AAK_G5K_ProB"/>
    <property type="match status" value="1"/>
</dbReference>
<organism evidence="10 11">
    <name type="scientific">Glutamicibacter arilaitensis</name>
    <dbReference type="NCBI Taxonomy" id="256701"/>
    <lineage>
        <taxon>Bacteria</taxon>
        <taxon>Bacillati</taxon>
        <taxon>Actinomycetota</taxon>
        <taxon>Actinomycetes</taxon>
        <taxon>Micrococcales</taxon>
        <taxon>Micrococcaceae</taxon>
        <taxon>Glutamicibacter</taxon>
    </lineage>
</organism>
<name>A0A2N7S3R4_9MICC</name>
<comment type="similarity">
    <text evidence="8">Belongs to the glutamate 5-kinase family.</text>
</comment>
<dbReference type="Proteomes" id="UP000235739">
    <property type="component" value="Unassembled WGS sequence"/>
</dbReference>
<dbReference type="AlphaFoldDB" id="A0A2N7S3R4"/>
<evidence type="ECO:0000256" key="7">
    <source>
        <dbReference type="ARBA" id="ARBA00022840"/>
    </source>
</evidence>
<keyword evidence="7 8" id="KW-0067">ATP-binding</keyword>
<keyword evidence="5 8" id="KW-0547">Nucleotide-binding</keyword>
<dbReference type="PIRSF" id="PIRSF000729">
    <property type="entry name" value="GK"/>
    <property type="match status" value="1"/>
</dbReference>
<dbReference type="EC" id="2.7.2.11" evidence="8"/>
<dbReference type="Gene3D" id="2.30.130.10">
    <property type="entry name" value="PUA domain"/>
    <property type="match status" value="1"/>
</dbReference>
<dbReference type="Gene3D" id="3.40.1160.10">
    <property type="entry name" value="Acetylglutamate kinase-like"/>
    <property type="match status" value="2"/>
</dbReference>
<dbReference type="InterPro" id="IPR036393">
    <property type="entry name" value="AceGlu_kinase-like_sf"/>
</dbReference>
<feature type="binding site" evidence="8">
    <location>
        <position position="154"/>
    </location>
    <ligand>
        <name>substrate</name>
    </ligand>
</feature>
<dbReference type="SUPFAM" id="SSF88697">
    <property type="entry name" value="PUA domain-like"/>
    <property type="match status" value="1"/>
</dbReference>
<feature type="binding site" evidence="8">
    <location>
        <position position="27"/>
    </location>
    <ligand>
        <name>ATP</name>
        <dbReference type="ChEBI" id="CHEBI:30616"/>
    </ligand>
</feature>
<dbReference type="PROSITE" id="PS50890">
    <property type="entry name" value="PUA"/>
    <property type="match status" value="1"/>
</dbReference>
<feature type="domain" description="PUA" evidence="9">
    <location>
        <begin position="290"/>
        <end position="369"/>
    </location>
</feature>
<feature type="binding site" evidence="8">
    <location>
        <begin position="186"/>
        <end position="187"/>
    </location>
    <ligand>
        <name>ATP</name>
        <dbReference type="ChEBI" id="CHEBI:30616"/>
    </ligand>
</feature>
<dbReference type="GO" id="GO:0005829">
    <property type="term" value="C:cytosol"/>
    <property type="evidence" value="ECO:0007669"/>
    <property type="project" value="TreeGrafter"/>
</dbReference>
<dbReference type="GeneID" id="303185402"/>
<evidence type="ECO:0000256" key="4">
    <source>
        <dbReference type="ARBA" id="ARBA00022679"/>
    </source>
</evidence>
<dbReference type="EMBL" id="PNQX01000001">
    <property type="protein sequence ID" value="PMQ20789.1"/>
    <property type="molecule type" value="Genomic_DNA"/>
</dbReference>
<dbReference type="Pfam" id="PF00696">
    <property type="entry name" value="AA_kinase"/>
    <property type="match status" value="1"/>
</dbReference>
<feature type="binding site" evidence="8">
    <location>
        <position position="166"/>
    </location>
    <ligand>
        <name>substrate</name>
    </ligand>
</feature>
<keyword evidence="3 8" id="KW-0641">Proline biosynthesis</keyword>
<comment type="caution">
    <text evidence="10">The sequence shown here is derived from an EMBL/GenBank/DDBJ whole genome shotgun (WGS) entry which is preliminary data.</text>
</comment>
<comment type="pathway">
    <text evidence="8">Amino-acid biosynthesis; L-proline biosynthesis; L-glutamate 5-semialdehyde from L-glutamate: step 1/2.</text>
</comment>
<reference evidence="10 11" key="1">
    <citation type="journal article" date="2017" name="Elife">
        <title>Extensive horizontal gene transfer in cheese-associated bacteria.</title>
        <authorList>
            <person name="Bonham K.S."/>
            <person name="Wolfe B.E."/>
            <person name="Dutton R.J."/>
        </authorList>
    </citation>
    <scope>NUCLEOTIDE SEQUENCE [LARGE SCALE GENOMIC DNA]</scope>
    <source>
        <strain evidence="10 11">JB182</strain>
    </source>
</reference>
<dbReference type="GO" id="GO:0004349">
    <property type="term" value="F:glutamate 5-kinase activity"/>
    <property type="evidence" value="ECO:0007669"/>
    <property type="project" value="UniProtKB-UniRule"/>
</dbReference>
<keyword evidence="2 8" id="KW-0028">Amino-acid biosynthesis</keyword>
<evidence type="ECO:0000256" key="1">
    <source>
        <dbReference type="ARBA" id="ARBA00022490"/>
    </source>
</evidence>
<evidence type="ECO:0000256" key="6">
    <source>
        <dbReference type="ARBA" id="ARBA00022777"/>
    </source>
</evidence>
<dbReference type="GO" id="GO:0003723">
    <property type="term" value="F:RNA binding"/>
    <property type="evidence" value="ECO:0007669"/>
    <property type="project" value="InterPro"/>
</dbReference>
<comment type="subcellular location">
    <subcellularLocation>
        <location evidence="8">Cytoplasm</location>
    </subcellularLocation>
</comment>
<dbReference type="InterPro" id="IPR005715">
    <property type="entry name" value="Glu_5kinase/COase_Synthase"/>
</dbReference>
<evidence type="ECO:0000313" key="10">
    <source>
        <dbReference type="EMBL" id="PMQ20789.1"/>
    </source>
</evidence>
<dbReference type="CDD" id="cd21157">
    <property type="entry name" value="PUA_G5K"/>
    <property type="match status" value="1"/>
</dbReference>
<keyword evidence="1 8" id="KW-0963">Cytoplasm</keyword>
<accession>A0A2N7S3R4</accession>
<dbReference type="SMART" id="SM00359">
    <property type="entry name" value="PUA"/>
    <property type="match status" value="1"/>
</dbReference>
<dbReference type="UniPathway" id="UPA00098">
    <property type="reaction ID" value="UER00359"/>
</dbReference>
<evidence type="ECO:0000256" key="8">
    <source>
        <dbReference type="HAMAP-Rule" id="MF_00456"/>
    </source>
</evidence>
<dbReference type="PANTHER" id="PTHR43654">
    <property type="entry name" value="GLUTAMATE 5-KINASE"/>
    <property type="match status" value="1"/>
</dbReference>
<dbReference type="InterPro" id="IPR036974">
    <property type="entry name" value="PUA_sf"/>
</dbReference>
<dbReference type="OMA" id="SVTELMF"/>
<sequence>MSESATKTISAITSPHELPQAKRLVVKVGSSSLTTVSGGISHERLKFLVDTLAETVNNGTEVILVSSGAIAAGIAPLGLAKRPKDLATQQAAAAVGQGLLLAQYTQLFDEHDLRVAQVLLTADDLMRRSTYTNALRSLVRLLNLGVLPIVNENDAVATREIRFGDNDRLAALVAHLVKADALLLFSDVDSVYDAHPDEGGSRITTIEHPDELEAVDLGTPGAAGVGTGGMITKVDAATMSSSAGIPTLVTSTDNAAKALRGQDVGTWFAARNSRRSARDVWLAYLASIEGKLILDAGAVKAISRGTNSLLAAGIIEVRGEFEAGDAVEICDSKGKPFARGLVNFGSEELPDMLGHNTTDLVEELGEGYDKSVVHVDDLALIEPIF</sequence>
<dbReference type="NCBIfam" id="TIGR01027">
    <property type="entry name" value="proB"/>
    <property type="match status" value="1"/>
</dbReference>
<dbReference type="HAMAP" id="MF_00456">
    <property type="entry name" value="ProB"/>
    <property type="match status" value="1"/>
</dbReference>